<protein>
    <recommendedName>
        <fullName evidence="4">Prepilin-type N-terminal cleavage/methylation domain-containing protein</fullName>
    </recommendedName>
</protein>
<comment type="caution">
    <text evidence="2">The sequence shown here is derived from an EMBL/GenBank/DDBJ whole genome shotgun (WGS) entry which is preliminary data.</text>
</comment>
<dbReference type="EMBL" id="PCTL01000001">
    <property type="protein sequence ID" value="PIP73987.1"/>
    <property type="molecule type" value="Genomic_DNA"/>
</dbReference>
<keyword evidence="1" id="KW-0472">Membrane</keyword>
<evidence type="ECO:0000313" key="2">
    <source>
        <dbReference type="EMBL" id="PIP73987.1"/>
    </source>
</evidence>
<evidence type="ECO:0000313" key="3">
    <source>
        <dbReference type="Proteomes" id="UP000230638"/>
    </source>
</evidence>
<proteinExistence type="predicted"/>
<gene>
    <name evidence="2" type="ORF">COW88_00220</name>
</gene>
<dbReference type="InterPro" id="IPR045584">
    <property type="entry name" value="Pilin-like"/>
</dbReference>
<feature type="transmembrane region" description="Helical" evidence="1">
    <location>
        <begin position="12"/>
        <end position="39"/>
    </location>
</feature>
<evidence type="ECO:0000256" key="1">
    <source>
        <dbReference type="SAM" id="Phobius"/>
    </source>
</evidence>
<keyword evidence="1" id="KW-1133">Transmembrane helix</keyword>
<name>A0A2H0CVR9_9BACT</name>
<dbReference type="SUPFAM" id="SSF54523">
    <property type="entry name" value="Pili subunits"/>
    <property type="match status" value="1"/>
</dbReference>
<dbReference type="Pfam" id="PF07963">
    <property type="entry name" value="N_methyl"/>
    <property type="match status" value="1"/>
</dbReference>
<keyword evidence="1" id="KW-0812">Transmembrane</keyword>
<reference evidence="2 3" key="1">
    <citation type="submission" date="2017-09" db="EMBL/GenBank/DDBJ databases">
        <title>Depth-based differentiation of microbial function through sediment-hosted aquifers and enrichment of novel symbionts in the deep terrestrial subsurface.</title>
        <authorList>
            <person name="Probst A.J."/>
            <person name="Ladd B."/>
            <person name="Jarett J.K."/>
            <person name="Geller-Mcgrath D.E."/>
            <person name="Sieber C.M."/>
            <person name="Emerson J.B."/>
            <person name="Anantharaman K."/>
            <person name="Thomas B.C."/>
            <person name="Malmstrom R."/>
            <person name="Stieglmeier M."/>
            <person name="Klingl A."/>
            <person name="Woyke T."/>
            <person name="Ryan C.M."/>
            <person name="Banfield J.F."/>
        </authorList>
    </citation>
    <scope>NUCLEOTIDE SEQUENCE [LARGE SCALE GENOMIC DNA]</scope>
    <source>
        <strain evidence="2">CG22_combo_CG10-13_8_21_14_all_47_15</strain>
    </source>
</reference>
<sequence length="182" mass="19453">MGYSVHKKTSGFTLVEVIISIGLFVAVMTIAVSALISLMDAQRRAQAFREVMDNIDFAMENISRSLRLGANYHCGPSGGITTPQDCPGGDDYIAFTDVLGGTTIFRLENGVLERSTDGGSTFLALTSPSVTIHRLDFFVNGTAAGDLKQPGVRIVVGGLVELSKGATNFDIETFVTQRLLDS</sequence>
<dbReference type="PROSITE" id="PS00409">
    <property type="entry name" value="PROKAR_NTER_METHYL"/>
    <property type="match status" value="1"/>
</dbReference>
<dbReference type="AlphaFoldDB" id="A0A2H0CVR9"/>
<organism evidence="2 3">
    <name type="scientific">Candidatus Lloydbacteria bacterium CG22_combo_CG10-13_8_21_14_all_47_15</name>
    <dbReference type="NCBI Taxonomy" id="1974635"/>
    <lineage>
        <taxon>Bacteria</taxon>
        <taxon>Candidatus Lloydiibacteriota</taxon>
    </lineage>
</organism>
<evidence type="ECO:0008006" key="4">
    <source>
        <dbReference type="Google" id="ProtNLM"/>
    </source>
</evidence>
<dbReference type="InterPro" id="IPR012902">
    <property type="entry name" value="N_methyl_site"/>
</dbReference>
<accession>A0A2H0CVR9</accession>
<dbReference type="Proteomes" id="UP000230638">
    <property type="component" value="Unassembled WGS sequence"/>
</dbReference>